<dbReference type="InterPro" id="IPR013947">
    <property type="entry name" value="Mediator_Med14"/>
</dbReference>
<evidence type="ECO:0000313" key="12">
    <source>
        <dbReference type="Proteomes" id="UP000799776"/>
    </source>
</evidence>
<sequence length="519" mass="58205">MAEIQVPGAPAINGVNGHAATNGTGASSPANDAKKLMMLDWAWQNREKFIKLMVLSTWSRRAAEVVKMVDLNMFLNEQMHVYGIAADAVGNLKLALQPFKAPNPDLKMALEVLSTGKAPWMPSLDYIPKEPLTPQQMLSTLRNVNTMLSIRINLHEDLPKHLKNYTIANGRATFVIPGEFELAVSIADEEPTSPFFVVDVKFLFTPTPQVPDEFFRLEVEPMANHYLANGGLSGCYDWLHNFVLTHKVATLRAQAIELSQEAWSGATQVHQFNRTLSVQYWSERPGPKSWVEIGISTGKPKKGWSWRGPEPSRIVLNWKRNGVLVEDVKVNMDLTDLSMERILMAVIALHTTHVLETIRDRLAISAYASSGLSIHLDTSKQEPADCSLRVDLVGSQEPTEVRIEPVSGSLTLSPANVLSSRLEQDINRAKDMTSVAAQRIEYQMCMHLKSYIDRQAANTGWTTLRNLNLNRNTIYAATHRKIVSTSFYRGQGWKGNWVMAVTINLDGESWWLMELWDTP</sequence>
<evidence type="ECO:0000256" key="2">
    <source>
        <dbReference type="ARBA" id="ARBA00007813"/>
    </source>
</evidence>
<dbReference type="InterPro" id="IPR055122">
    <property type="entry name" value="Med14_N"/>
</dbReference>
<dbReference type="Pfam" id="PF08638">
    <property type="entry name" value="Med14"/>
    <property type="match status" value="1"/>
</dbReference>
<keyword evidence="7 9" id="KW-0539">Nucleus</keyword>
<dbReference type="AlphaFoldDB" id="A0A9P4HQG1"/>
<evidence type="ECO:0000256" key="6">
    <source>
        <dbReference type="ARBA" id="ARBA00023163"/>
    </source>
</evidence>
<evidence type="ECO:0000256" key="5">
    <source>
        <dbReference type="ARBA" id="ARBA00023159"/>
    </source>
</evidence>
<gene>
    <name evidence="11" type="ORF">K490DRAFT_49024</name>
</gene>
<keyword evidence="6 9" id="KW-0804">Transcription</keyword>
<evidence type="ECO:0000256" key="8">
    <source>
        <dbReference type="ARBA" id="ARBA00032007"/>
    </source>
</evidence>
<dbReference type="GO" id="GO:0070847">
    <property type="term" value="C:core mediator complex"/>
    <property type="evidence" value="ECO:0007669"/>
    <property type="project" value="TreeGrafter"/>
</dbReference>
<comment type="similarity">
    <text evidence="2 9">Belongs to the Mediator complex subunit 14 family.</text>
</comment>
<keyword evidence="5 9" id="KW-0010">Activator</keyword>
<dbReference type="GO" id="GO:0016592">
    <property type="term" value="C:mediator complex"/>
    <property type="evidence" value="ECO:0007669"/>
    <property type="project" value="UniProtKB-UniRule"/>
</dbReference>
<dbReference type="PANTHER" id="PTHR12809:SF2">
    <property type="entry name" value="MEDIATOR OF RNA POLYMERASE II TRANSCRIPTION SUBUNIT 14"/>
    <property type="match status" value="1"/>
</dbReference>
<dbReference type="OrthoDB" id="205099at2759"/>
<name>A0A9P4HQG1_9PEZI</name>
<evidence type="ECO:0000259" key="10">
    <source>
        <dbReference type="Pfam" id="PF08638"/>
    </source>
</evidence>
<evidence type="ECO:0000256" key="7">
    <source>
        <dbReference type="ARBA" id="ARBA00023242"/>
    </source>
</evidence>
<dbReference type="Proteomes" id="UP000799776">
    <property type="component" value="Unassembled WGS sequence"/>
</dbReference>
<organism evidence="11 12">
    <name type="scientific">Saccharata proteae CBS 121410</name>
    <dbReference type="NCBI Taxonomy" id="1314787"/>
    <lineage>
        <taxon>Eukaryota</taxon>
        <taxon>Fungi</taxon>
        <taxon>Dikarya</taxon>
        <taxon>Ascomycota</taxon>
        <taxon>Pezizomycotina</taxon>
        <taxon>Dothideomycetes</taxon>
        <taxon>Dothideomycetes incertae sedis</taxon>
        <taxon>Botryosphaeriales</taxon>
        <taxon>Saccharataceae</taxon>
        <taxon>Saccharata</taxon>
    </lineage>
</organism>
<dbReference type="GO" id="GO:0006357">
    <property type="term" value="P:regulation of transcription by RNA polymerase II"/>
    <property type="evidence" value="ECO:0007669"/>
    <property type="project" value="InterPro"/>
</dbReference>
<comment type="function">
    <text evidence="9">Component of the Mediator complex, a coactivator involved in the regulated transcription of nearly all RNA polymerase II-dependent genes. Mediator functions as a bridge to convey information from gene-specific regulatory proteins to the basal RNA polymerase II transcription machinery. Mediator is recruited to promoters by direct interactions with regulatory proteins and serves as a scaffold for the assembly of a functional preinitiation complex with RNA polymerase II and the general transcription factors.</text>
</comment>
<comment type="subunit">
    <text evidence="9">Component of the Mediator complex.</text>
</comment>
<comment type="subcellular location">
    <subcellularLocation>
        <location evidence="1 9">Nucleus</location>
    </subcellularLocation>
</comment>
<evidence type="ECO:0000313" key="11">
    <source>
        <dbReference type="EMBL" id="KAF2084536.1"/>
    </source>
</evidence>
<evidence type="ECO:0000256" key="3">
    <source>
        <dbReference type="ARBA" id="ARBA00019619"/>
    </source>
</evidence>
<dbReference type="GO" id="GO:0003712">
    <property type="term" value="F:transcription coregulator activity"/>
    <property type="evidence" value="ECO:0007669"/>
    <property type="project" value="UniProtKB-UniRule"/>
</dbReference>
<accession>A0A9P4HQG1</accession>
<keyword evidence="12" id="KW-1185">Reference proteome</keyword>
<proteinExistence type="inferred from homology"/>
<evidence type="ECO:0000256" key="9">
    <source>
        <dbReference type="RuleBase" id="RU365082"/>
    </source>
</evidence>
<keyword evidence="4 9" id="KW-0805">Transcription regulation</keyword>
<feature type="non-terminal residue" evidence="11">
    <location>
        <position position="519"/>
    </location>
</feature>
<evidence type="ECO:0000256" key="4">
    <source>
        <dbReference type="ARBA" id="ARBA00023015"/>
    </source>
</evidence>
<protein>
    <recommendedName>
        <fullName evidence="3 9">Mediator of RNA polymerase II transcription subunit 14</fullName>
    </recommendedName>
    <alternativeName>
        <fullName evidence="8 9">Mediator complex subunit 14</fullName>
    </alternativeName>
</protein>
<dbReference type="Pfam" id="PF26204">
    <property type="entry name" value="Med14_fung"/>
    <property type="match status" value="1"/>
</dbReference>
<comment type="caution">
    <text evidence="11">The sequence shown here is derived from an EMBL/GenBank/DDBJ whole genome shotgun (WGS) entry which is preliminary data.</text>
</comment>
<reference evidence="11" key="1">
    <citation type="journal article" date="2020" name="Stud. Mycol.">
        <title>101 Dothideomycetes genomes: a test case for predicting lifestyles and emergence of pathogens.</title>
        <authorList>
            <person name="Haridas S."/>
            <person name="Albert R."/>
            <person name="Binder M."/>
            <person name="Bloem J."/>
            <person name="Labutti K."/>
            <person name="Salamov A."/>
            <person name="Andreopoulos B."/>
            <person name="Baker S."/>
            <person name="Barry K."/>
            <person name="Bills G."/>
            <person name="Bluhm B."/>
            <person name="Cannon C."/>
            <person name="Castanera R."/>
            <person name="Culley D."/>
            <person name="Daum C."/>
            <person name="Ezra D."/>
            <person name="Gonzalez J."/>
            <person name="Henrissat B."/>
            <person name="Kuo A."/>
            <person name="Liang C."/>
            <person name="Lipzen A."/>
            <person name="Lutzoni F."/>
            <person name="Magnuson J."/>
            <person name="Mondo S."/>
            <person name="Nolan M."/>
            <person name="Ohm R."/>
            <person name="Pangilinan J."/>
            <person name="Park H.-J."/>
            <person name="Ramirez L."/>
            <person name="Alfaro M."/>
            <person name="Sun H."/>
            <person name="Tritt A."/>
            <person name="Yoshinaga Y."/>
            <person name="Zwiers L.-H."/>
            <person name="Turgeon B."/>
            <person name="Goodwin S."/>
            <person name="Spatafora J."/>
            <person name="Crous P."/>
            <person name="Grigoriev I."/>
        </authorList>
    </citation>
    <scope>NUCLEOTIDE SEQUENCE</scope>
    <source>
        <strain evidence="11">CBS 121410</strain>
    </source>
</reference>
<dbReference type="EMBL" id="ML978740">
    <property type="protein sequence ID" value="KAF2084536.1"/>
    <property type="molecule type" value="Genomic_DNA"/>
</dbReference>
<evidence type="ECO:0000256" key="1">
    <source>
        <dbReference type="ARBA" id="ARBA00004123"/>
    </source>
</evidence>
<dbReference type="PANTHER" id="PTHR12809">
    <property type="entry name" value="MEDIATOR COMPLEX SUBUNIT"/>
    <property type="match status" value="1"/>
</dbReference>
<feature type="domain" description="Mediator complex subunit MED14 N-terminal" evidence="10">
    <location>
        <begin position="27"/>
        <end position="188"/>
    </location>
</feature>